<accession>B7K9A3</accession>
<keyword evidence="6" id="KW-1185">Reference proteome</keyword>
<gene>
    <name evidence="5" type="ordered locus">PCC7424_0116</name>
</gene>
<dbReference type="HOGENOM" id="CLU_063433_0_0_3"/>
<keyword evidence="3" id="KW-0067">ATP-binding</keyword>
<dbReference type="SMART" id="SM00836">
    <property type="entry name" value="DALR_1"/>
    <property type="match status" value="1"/>
</dbReference>
<organism evidence="5 6">
    <name type="scientific">Gloeothece citriformis (strain PCC 7424)</name>
    <name type="common">Cyanothece sp. (strain PCC 7424)</name>
    <dbReference type="NCBI Taxonomy" id="65393"/>
    <lineage>
        <taxon>Bacteria</taxon>
        <taxon>Bacillati</taxon>
        <taxon>Cyanobacteriota</taxon>
        <taxon>Cyanophyceae</taxon>
        <taxon>Oscillatoriophycideae</taxon>
        <taxon>Chroococcales</taxon>
        <taxon>Aphanothecaceae</taxon>
        <taxon>Gloeothece</taxon>
        <taxon>Gloeothece citriformis</taxon>
    </lineage>
</organism>
<keyword evidence="2" id="KW-0547">Nucleotide-binding</keyword>
<evidence type="ECO:0000313" key="6">
    <source>
        <dbReference type="Proteomes" id="UP000002384"/>
    </source>
</evidence>
<keyword evidence="1" id="KW-0436">Ligase</keyword>
<sequence>MELTIVLKHPSMERILREEFFNPGINAFSLTDKTLLTPKKIPIYRLKHPTQIIYRCSLPLRLSSQLQLSSGAIAQQLVTHLTRDDSSSPDPTLKFTLEIGEEGVIDCYLGDRSLVVWLEELPQLFLSCFTSHPEISQNLSINVLPFQYTHARCCSLLRLGELEGIIEFECEFLAQQRWLWKAPNPIPWKVLNENREYRLISQILHLVDDIEEITPKNFTIVAHQLCEAFWDFERYCRIWGEIKEKTPQLAQARLGLVAVTQMLLQSLLQERFKVTAYIEM</sequence>
<dbReference type="EMBL" id="CP001291">
    <property type="protein sequence ID" value="ACK68586.1"/>
    <property type="molecule type" value="Genomic_DNA"/>
</dbReference>
<feature type="domain" description="DALR anticodon binding" evidence="4">
    <location>
        <begin position="146"/>
        <end position="272"/>
    </location>
</feature>
<protein>
    <submittedName>
        <fullName evidence="5">DALR anticodon binding domain protein</fullName>
    </submittedName>
</protein>
<evidence type="ECO:0000259" key="4">
    <source>
        <dbReference type="SMART" id="SM00836"/>
    </source>
</evidence>
<dbReference type="eggNOG" id="COG0018">
    <property type="taxonomic scope" value="Bacteria"/>
</dbReference>
<dbReference type="Gene3D" id="1.10.730.10">
    <property type="entry name" value="Isoleucyl-tRNA Synthetase, Domain 1"/>
    <property type="match status" value="1"/>
</dbReference>
<dbReference type="GO" id="GO:0004814">
    <property type="term" value="F:arginine-tRNA ligase activity"/>
    <property type="evidence" value="ECO:0007669"/>
    <property type="project" value="InterPro"/>
</dbReference>
<evidence type="ECO:0000256" key="1">
    <source>
        <dbReference type="ARBA" id="ARBA00022598"/>
    </source>
</evidence>
<evidence type="ECO:0000256" key="2">
    <source>
        <dbReference type="ARBA" id="ARBA00022741"/>
    </source>
</evidence>
<dbReference type="InterPro" id="IPR009080">
    <property type="entry name" value="tRNAsynth_Ia_anticodon-bd"/>
</dbReference>
<evidence type="ECO:0000313" key="5">
    <source>
        <dbReference type="EMBL" id="ACK68586.1"/>
    </source>
</evidence>
<dbReference type="GO" id="GO:0006420">
    <property type="term" value="P:arginyl-tRNA aminoacylation"/>
    <property type="evidence" value="ECO:0007669"/>
    <property type="project" value="InterPro"/>
</dbReference>
<proteinExistence type="predicted"/>
<dbReference type="RefSeq" id="WP_012597536.1">
    <property type="nucleotide sequence ID" value="NC_011729.1"/>
</dbReference>
<evidence type="ECO:0000256" key="3">
    <source>
        <dbReference type="ARBA" id="ARBA00022840"/>
    </source>
</evidence>
<dbReference type="SUPFAM" id="SSF47323">
    <property type="entry name" value="Anticodon-binding domain of a subclass of class I aminoacyl-tRNA synthetases"/>
    <property type="match status" value="1"/>
</dbReference>
<name>B7K9A3_GLOC7</name>
<dbReference type="AlphaFoldDB" id="B7K9A3"/>
<dbReference type="STRING" id="65393.PCC7424_0116"/>
<dbReference type="Pfam" id="PF05746">
    <property type="entry name" value="DALR_1"/>
    <property type="match status" value="1"/>
</dbReference>
<dbReference type="Proteomes" id="UP000002384">
    <property type="component" value="Chromosome"/>
</dbReference>
<dbReference type="InterPro" id="IPR008909">
    <property type="entry name" value="DALR_anticod-bd"/>
</dbReference>
<dbReference type="KEGG" id="cyc:PCC7424_0116"/>
<reference evidence="6" key="1">
    <citation type="journal article" date="2011" name="MBio">
        <title>Novel metabolic attributes of the genus Cyanothece, comprising a group of unicellular nitrogen-fixing Cyanobacteria.</title>
        <authorList>
            <person name="Bandyopadhyay A."/>
            <person name="Elvitigala T."/>
            <person name="Welsh E."/>
            <person name="Stockel J."/>
            <person name="Liberton M."/>
            <person name="Min H."/>
            <person name="Sherman L.A."/>
            <person name="Pakrasi H.B."/>
        </authorList>
    </citation>
    <scope>NUCLEOTIDE SEQUENCE [LARGE SCALE GENOMIC DNA]</scope>
    <source>
        <strain evidence="6">PCC 7424</strain>
    </source>
</reference>
<dbReference type="GO" id="GO:0005524">
    <property type="term" value="F:ATP binding"/>
    <property type="evidence" value="ECO:0007669"/>
    <property type="project" value="UniProtKB-KW"/>
</dbReference>